<evidence type="ECO:0000259" key="1">
    <source>
        <dbReference type="Pfam" id="PF00590"/>
    </source>
</evidence>
<dbReference type="OrthoDB" id="1459304at2"/>
<evidence type="ECO:0000313" key="2">
    <source>
        <dbReference type="EMBL" id="AKT42981.1"/>
    </source>
</evidence>
<evidence type="ECO:0000313" key="3">
    <source>
        <dbReference type="Proteomes" id="UP000067626"/>
    </source>
</evidence>
<dbReference type="GO" id="GO:0008168">
    <property type="term" value="F:methyltransferase activity"/>
    <property type="evidence" value="ECO:0007669"/>
    <property type="project" value="UniProtKB-KW"/>
</dbReference>
<dbReference type="InterPro" id="IPR014777">
    <property type="entry name" value="4pyrrole_Mease_sub1"/>
</dbReference>
<gene>
    <name evidence="2" type="primary">cobA</name>
    <name evidence="2" type="ORF">CMC5_072090</name>
</gene>
<protein>
    <submittedName>
        <fullName evidence="2">Uroporphyrin-III C-methyltransferase</fullName>
    </submittedName>
</protein>
<dbReference type="AlphaFoldDB" id="A0A0K1EQ55"/>
<dbReference type="Gene3D" id="3.40.1010.10">
    <property type="entry name" value="Cobalt-precorrin-4 Transmethylase, Domain 1"/>
    <property type="match status" value="1"/>
</dbReference>
<dbReference type="RefSeq" id="WP_050434525.1">
    <property type="nucleotide sequence ID" value="NZ_CP012159.1"/>
</dbReference>
<dbReference type="Pfam" id="PF00590">
    <property type="entry name" value="TP_methylase"/>
    <property type="match status" value="1"/>
</dbReference>
<dbReference type="STRING" id="52.CMC5_072090"/>
<keyword evidence="3" id="KW-1185">Reference proteome</keyword>
<sequence>MPAGSLTVVGTGIRLVTQLTPEARAAIRDAEKVFYVTDGPVQRRWFEQLNSTAESLHHLYQLGRDRLSTYEEIVERALAAARGGVRVCLVMYGHPGVLVTPAHDAIRSARAEGLSATMLPGVSAEDCLFADLGVDPGARGCQTFEATDFLVQRRRFDPRSALVLYQIAAIGVRAHTATLPNLRGLRALSAALVEHYPAEHQAIVYTAAEYPGCRAIIEPSTIAGLPSAPVQATATLYVPPLDQLPADPELLVALAPE</sequence>
<organism evidence="2 3">
    <name type="scientific">Chondromyces crocatus</name>
    <dbReference type="NCBI Taxonomy" id="52"/>
    <lineage>
        <taxon>Bacteria</taxon>
        <taxon>Pseudomonadati</taxon>
        <taxon>Myxococcota</taxon>
        <taxon>Polyangia</taxon>
        <taxon>Polyangiales</taxon>
        <taxon>Polyangiaceae</taxon>
        <taxon>Chondromyces</taxon>
    </lineage>
</organism>
<dbReference type="SUPFAM" id="SSF53790">
    <property type="entry name" value="Tetrapyrrole methylase"/>
    <property type="match status" value="1"/>
</dbReference>
<feature type="domain" description="Tetrapyrrole methylase" evidence="1">
    <location>
        <begin position="6"/>
        <end position="208"/>
    </location>
</feature>
<dbReference type="CDD" id="cd19916">
    <property type="entry name" value="OphMA_like"/>
    <property type="match status" value="1"/>
</dbReference>
<reference evidence="2 3" key="1">
    <citation type="submission" date="2015-07" db="EMBL/GenBank/DDBJ databases">
        <title>Genome analysis of myxobacterium Chondromyces crocatus Cm c5 reveals a high potential for natural compound synthesis and the genetic basis for the loss of fruiting body formation.</title>
        <authorList>
            <person name="Zaburannyi N."/>
            <person name="Bunk B."/>
            <person name="Maier J."/>
            <person name="Overmann J."/>
            <person name="Mueller R."/>
        </authorList>
    </citation>
    <scope>NUCLEOTIDE SEQUENCE [LARGE SCALE GENOMIC DNA]</scope>
    <source>
        <strain evidence="2 3">Cm c5</strain>
    </source>
</reference>
<accession>A0A0K1EQ55</accession>
<dbReference type="Proteomes" id="UP000067626">
    <property type="component" value="Chromosome"/>
</dbReference>
<dbReference type="GO" id="GO:0032259">
    <property type="term" value="P:methylation"/>
    <property type="evidence" value="ECO:0007669"/>
    <property type="project" value="UniProtKB-KW"/>
</dbReference>
<dbReference type="InterPro" id="IPR035996">
    <property type="entry name" value="4pyrrol_Methylase_sf"/>
</dbReference>
<keyword evidence="2" id="KW-0489">Methyltransferase</keyword>
<name>A0A0K1EQ55_CHOCO</name>
<keyword evidence="2" id="KW-0808">Transferase</keyword>
<dbReference type="EMBL" id="CP012159">
    <property type="protein sequence ID" value="AKT42981.1"/>
    <property type="molecule type" value="Genomic_DNA"/>
</dbReference>
<proteinExistence type="predicted"/>
<dbReference type="InterPro" id="IPR000878">
    <property type="entry name" value="4pyrrol_Mease"/>
</dbReference>
<dbReference type="KEGG" id="ccro:CMC5_072090"/>